<reference evidence="7 8" key="1">
    <citation type="journal article" date="2011" name="Stand. Genomic Sci.">
        <title>Complete genome sequence of Rhodospirillum rubrum type strain (S1).</title>
        <authorList>
            <person name="Munk A.C."/>
            <person name="Copeland A."/>
            <person name="Lucas S."/>
            <person name="Lapidus A."/>
            <person name="Del Rio T.G."/>
            <person name="Barry K."/>
            <person name="Detter J.C."/>
            <person name="Hammon N."/>
            <person name="Israni S."/>
            <person name="Pitluck S."/>
            <person name="Brettin T."/>
            <person name="Bruce D."/>
            <person name="Han C."/>
            <person name="Tapia R."/>
            <person name="Gilna P."/>
            <person name="Schmutz J."/>
            <person name="Larimer F."/>
            <person name="Land M."/>
            <person name="Kyrpides N.C."/>
            <person name="Mavromatis K."/>
            <person name="Richardson P."/>
            <person name="Rohde M."/>
            <person name="Goker M."/>
            <person name="Klenk H.P."/>
            <person name="Zhang Y."/>
            <person name="Roberts G.P."/>
            <person name="Reslewic S."/>
            <person name="Schwartz D.C."/>
        </authorList>
    </citation>
    <scope>NUCLEOTIDE SEQUENCE [LARGE SCALE GENOMIC DNA]</scope>
    <source>
        <strain evidence="8">ATCC 11170 / ATH 1.1.1 / DSM 467 / LMG 4362 / NCIMB 8255 / S1</strain>
    </source>
</reference>
<dbReference type="InterPro" id="IPR013249">
    <property type="entry name" value="RNA_pol_sigma70_r4_t2"/>
</dbReference>
<dbReference type="KEGG" id="rru:Rru_A2372"/>
<dbReference type="NCBIfam" id="TIGR02937">
    <property type="entry name" value="sigma70-ECF"/>
    <property type="match status" value="1"/>
</dbReference>
<evidence type="ECO:0000256" key="4">
    <source>
        <dbReference type="ARBA" id="ARBA00023163"/>
    </source>
</evidence>
<proteinExistence type="inferred from homology"/>
<dbReference type="EnsemblBacteria" id="ABC23172">
    <property type="protein sequence ID" value="ABC23172"/>
    <property type="gene ID" value="Rru_A2372"/>
</dbReference>
<dbReference type="InterPro" id="IPR036388">
    <property type="entry name" value="WH-like_DNA-bd_sf"/>
</dbReference>
<keyword evidence="2" id="KW-0805">Transcription regulation</keyword>
<dbReference type="PANTHER" id="PTHR43133:SF63">
    <property type="entry name" value="RNA POLYMERASE SIGMA FACTOR FECI-RELATED"/>
    <property type="match status" value="1"/>
</dbReference>
<dbReference type="SUPFAM" id="SSF88946">
    <property type="entry name" value="Sigma2 domain of RNA polymerase sigma factors"/>
    <property type="match status" value="1"/>
</dbReference>
<feature type="domain" description="RNA polymerase sigma-70 region 2" evidence="5">
    <location>
        <begin position="43"/>
        <end position="109"/>
    </location>
</feature>
<evidence type="ECO:0000259" key="5">
    <source>
        <dbReference type="Pfam" id="PF04542"/>
    </source>
</evidence>
<dbReference type="GO" id="GO:0006352">
    <property type="term" value="P:DNA-templated transcription initiation"/>
    <property type="evidence" value="ECO:0007669"/>
    <property type="project" value="InterPro"/>
</dbReference>
<protein>
    <submittedName>
        <fullName evidence="7">Sigma-24 (FecI)</fullName>
    </submittedName>
</protein>
<dbReference type="HOGENOM" id="CLU_047691_12_3_5"/>
<name>Q2RRS3_RHORT</name>
<dbReference type="PhylomeDB" id="Q2RRS3"/>
<keyword evidence="8" id="KW-1185">Reference proteome</keyword>
<dbReference type="EMBL" id="CP000230">
    <property type="protein sequence ID" value="ABC23172.1"/>
    <property type="molecule type" value="Genomic_DNA"/>
</dbReference>
<dbReference type="Gene3D" id="1.10.1740.10">
    <property type="match status" value="1"/>
</dbReference>
<keyword evidence="3" id="KW-0731">Sigma factor</keyword>
<dbReference type="Proteomes" id="UP000001929">
    <property type="component" value="Chromosome"/>
</dbReference>
<dbReference type="STRING" id="269796.Rru_A2372"/>
<feature type="domain" description="RNA polymerase sigma factor 70 region 4 type 2" evidence="6">
    <location>
        <begin position="145"/>
        <end position="195"/>
    </location>
</feature>
<evidence type="ECO:0000259" key="6">
    <source>
        <dbReference type="Pfam" id="PF08281"/>
    </source>
</evidence>
<keyword evidence="4" id="KW-0804">Transcription</keyword>
<evidence type="ECO:0000313" key="8">
    <source>
        <dbReference type="Proteomes" id="UP000001929"/>
    </source>
</evidence>
<dbReference type="GO" id="GO:0016987">
    <property type="term" value="F:sigma factor activity"/>
    <property type="evidence" value="ECO:0007669"/>
    <property type="project" value="UniProtKB-KW"/>
</dbReference>
<evidence type="ECO:0000256" key="1">
    <source>
        <dbReference type="ARBA" id="ARBA00010641"/>
    </source>
</evidence>
<dbReference type="PATRIC" id="fig|269796.9.peg.2473"/>
<dbReference type="InterPro" id="IPR014284">
    <property type="entry name" value="RNA_pol_sigma-70_dom"/>
</dbReference>
<organism evidence="7 8">
    <name type="scientific">Rhodospirillum rubrum (strain ATCC 11170 / ATH 1.1.1 / DSM 467 / LMG 4362 / NCIMB 8255 / S1)</name>
    <dbReference type="NCBI Taxonomy" id="269796"/>
    <lineage>
        <taxon>Bacteria</taxon>
        <taxon>Pseudomonadati</taxon>
        <taxon>Pseudomonadota</taxon>
        <taxon>Alphaproteobacteria</taxon>
        <taxon>Rhodospirillales</taxon>
        <taxon>Rhodospirillaceae</taxon>
        <taxon>Rhodospirillum</taxon>
    </lineage>
</organism>
<dbReference type="InterPro" id="IPR007627">
    <property type="entry name" value="RNA_pol_sigma70_r2"/>
</dbReference>
<gene>
    <name evidence="7" type="ordered locus">Rru_A2372</name>
</gene>
<evidence type="ECO:0000256" key="3">
    <source>
        <dbReference type="ARBA" id="ARBA00023082"/>
    </source>
</evidence>
<dbReference type="InterPro" id="IPR013324">
    <property type="entry name" value="RNA_pol_sigma_r3/r4-like"/>
</dbReference>
<dbReference type="InterPro" id="IPR013325">
    <property type="entry name" value="RNA_pol_sigma_r2"/>
</dbReference>
<dbReference type="Pfam" id="PF08281">
    <property type="entry name" value="Sigma70_r4_2"/>
    <property type="match status" value="1"/>
</dbReference>
<comment type="similarity">
    <text evidence="1">Belongs to the sigma-70 factor family. ECF subfamily.</text>
</comment>
<evidence type="ECO:0000313" key="7">
    <source>
        <dbReference type="EMBL" id="ABC23172.1"/>
    </source>
</evidence>
<sequence>MLWPYRKCEAFAFQPREPLPGMGCSSRSVRRKRIVSAVLNAVFESYRRSLLGKLTRIVQDRQIAEDLTQETYLRVRRAAESGPIDHIEAFLHRTARNLALDHLRRTKRRAGMGSSAVEDGAIDDLADDRPSAEEALIERQTLTVLSEAMARLPQRARLVLTLSRVEDWPNTKIAAHLGISERTVFNDLKLALGHCRDAMARVDKKENGARERLK</sequence>
<dbReference type="GO" id="GO:0003677">
    <property type="term" value="F:DNA binding"/>
    <property type="evidence" value="ECO:0007669"/>
    <property type="project" value="InterPro"/>
</dbReference>
<dbReference type="Gene3D" id="1.10.10.10">
    <property type="entry name" value="Winged helix-like DNA-binding domain superfamily/Winged helix DNA-binding domain"/>
    <property type="match status" value="1"/>
</dbReference>
<accession>Q2RRS3</accession>
<evidence type="ECO:0000256" key="2">
    <source>
        <dbReference type="ARBA" id="ARBA00023015"/>
    </source>
</evidence>
<dbReference type="PANTHER" id="PTHR43133">
    <property type="entry name" value="RNA POLYMERASE ECF-TYPE SIGMA FACTO"/>
    <property type="match status" value="1"/>
</dbReference>
<dbReference type="InterPro" id="IPR039425">
    <property type="entry name" value="RNA_pol_sigma-70-like"/>
</dbReference>
<dbReference type="AlphaFoldDB" id="Q2RRS3"/>
<dbReference type="SUPFAM" id="SSF88659">
    <property type="entry name" value="Sigma3 and sigma4 domains of RNA polymerase sigma factors"/>
    <property type="match status" value="1"/>
</dbReference>
<dbReference type="Pfam" id="PF04542">
    <property type="entry name" value="Sigma70_r2"/>
    <property type="match status" value="1"/>
</dbReference>
<dbReference type="eggNOG" id="COG1595">
    <property type="taxonomic scope" value="Bacteria"/>
</dbReference>